<evidence type="ECO:0000313" key="2">
    <source>
        <dbReference type="EMBL" id="ABM39660.1"/>
    </source>
</evidence>
<keyword evidence="3" id="KW-1185">Reference proteome</keyword>
<evidence type="ECO:0000259" key="1">
    <source>
        <dbReference type="Pfam" id="PF18860"/>
    </source>
</evidence>
<dbReference type="OrthoDB" id="7061676at2"/>
<geneLocation type="plasmid" evidence="2 3">
    <name>pPNAP01</name>
</geneLocation>
<evidence type="ECO:0000313" key="3">
    <source>
        <dbReference type="Proteomes" id="UP000000644"/>
    </source>
</evidence>
<dbReference type="AlphaFoldDB" id="A1VVI2"/>
<organism evidence="2 3">
    <name type="scientific">Polaromonas naphthalenivorans (strain CJ2)</name>
    <dbReference type="NCBI Taxonomy" id="365044"/>
    <lineage>
        <taxon>Bacteria</taxon>
        <taxon>Pseudomonadati</taxon>
        <taxon>Pseudomonadota</taxon>
        <taxon>Betaproteobacteria</taxon>
        <taxon>Burkholderiales</taxon>
        <taxon>Comamonadaceae</taxon>
        <taxon>Polaromonas</taxon>
    </lineage>
</organism>
<proteinExistence type="predicted"/>
<protein>
    <recommendedName>
        <fullName evidence="1">AbiJ-NTD3 domain-containing protein</fullName>
    </recommendedName>
</protein>
<dbReference type="KEGG" id="pna:Pnap_4382"/>
<dbReference type="InterPro" id="IPR041427">
    <property type="entry name" value="AbiJ-NTD3"/>
</dbReference>
<feature type="domain" description="AbiJ-NTD3" evidence="1">
    <location>
        <begin position="95"/>
        <end position="256"/>
    </location>
</feature>
<dbReference type="Pfam" id="PF18860">
    <property type="entry name" value="AbiJ_NTD3"/>
    <property type="match status" value="1"/>
</dbReference>
<dbReference type="RefSeq" id="WP_011798033.1">
    <property type="nucleotide sequence ID" value="NC_008757.1"/>
</dbReference>
<dbReference type="HOGENOM" id="CLU_585076_0_0_4"/>
<gene>
    <name evidence="2" type="ordered locus">Pnap_4382</name>
</gene>
<name>A1VVI2_POLNA</name>
<reference evidence="3" key="1">
    <citation type="journal article" date="2009" name="Environ. Microbiol.">
        <title>The genome of Polaromonas naphthalenivorans strain CJ2, isolated from coal tar-contaminated sediment, reveals physiological and metabolic versatility and evolution through extensive horizontal gene transfer.</title>
        <authorList>
            <person name="Yagi J.M."/>
            <person name="Sims D."/>
            <person name="Brettin T."/>
            <person name="Bruce D."/>
            <person name="Madsen E.L."/>
        </authorList>
    </citation>
    <scope>NUCLEOTIDE SEQUENCE [LARGE SCALE GENOMIC DNA]</scope>
    <source>
        <strain evidence="3">CJ2</strain>
        <plasmid evidence="3">Plasmid pPNAP01</plasmid>
    </source>
</reference>
<accession>A1VVI2</accession>
<dbReference type="Proteomes" id="UP000000644">
    <property type="component" value="Plasmid pPNAP01"/>
</dbReference>
<sequence length="451" mass="50659">MNTCEHLRQLLRPVVGDMKDACTNSTMPELCIAMGLPVPPEGGDKRGRLHAAFDALPDPDIPAFAQRLVDQRSVRGELRDHVQDALWAHLPVIDIPKRSRRDIARALNQIELFAHWDHFAQALKDVFILQEYSFAGLSDGVLEFAHRHFVRNPEDADVELLFEKLRAFDLPNRRFVLLLEKFASADVQVDADAQERLVKLVNPMLQAAGAELRQTSTDGGYPIFTVVSIRSPRGRPKNLIFASSTKPDIRLSDAINNDIEIASNPGAVLVYDRPLGADGLRWSELQRWWSETTGEPDVQKARQTLLRRLQQCLPDSSPPQRLLFRTFFMTFGESVPRLPALLPEVWLHWDPKTVASRGAAALLTHRMDFLMLLPGGARVVLEVDGAQHYADESGRAAPQTYARMAKGDRELRLAGYEVYRFGGAELQGPEPSLLAAEFFRALFQRHGIPLT</sequence>
<dbReference type="EMBL" id="CP000530">
    <property type="protein sequence ID" value="ABM39660.1"/>
    <property type="molecule type" value="Genomic_DNA"/>
</dbReference>
<keyword evidence="2" id="KW-0614">Plasmid</keyword>